<gene>
    <name evidence="10" type="ORF">AAP_01823</name>
</gene>
<comment type="caution">
    <text evidence="10">The sequence shown here is derived from an EMBL/GenBank/DDBJ whole genome shotgun (WGS) entry which is preliminary data.</text>
</comment>
<dbReference type="Pfam" id="PF12542">
    <property type="entry name" value="CWC25"/>
    <property type="match status" value="1"/>
</dbReference>
<reference evidence="10 11" key="1">
    <citation type="journal article" date="2016" name="Genome Biol. Evol.">
        <title>Divergent and convergent evolution of fungal pathogenicity.</title>
        <authorList>
            <person name="Shang Y."/>
            <person name="Xiao G."/>
            <person name="Zheng P."/>
            <person name="Cen K."/>
            <person name="Zhan S."/>
            <person name="Wang C."/>
        </authorList>
    </citation>
    <scope>NUCLEOTIDE SEQUENCE [LARGE SCALE GENOMIC DNA]</scope>
    <source>
        <strain evidence="10 11">ARSEF 7405</strain>
    </source>
</reference>
<keyword evidence="6" id="KW-0508">mRNA splicing</keyword>
<dbReference type="EMBL" id="AZGZ01000006">
    <property type="protein sequence ID" value="KZZ94523.1"/>
    <property type="molecule type" value="Genomic_DNA"/>
</dbReference>
<evidence type="ECO:0000313" key="10">
    <source>
        <dbReference type="EMBL" id="KZZ94523.1"/>
    </source>
</evidence>
<evidence type="ECO:0000256" key="1">
    <source>
        <dbReference type="ARBA" id="ARBA00004123"/>
    </source>
</evidence>
<evidence type="ECO:0000256" key="7">
    <source>
        <dbReference type="ARBA" id="ARBA00023242"/>
    </source>
</evidence>
<sequence>MGGDLNLKKSWHPVLQKNQERVWLEQKRALEERKRIEQMQRERAEERQIQDLQRLQEAAGGTKRLERVEWIYNGPSDANAGPGGTSEEMEGYLLGKRRIDGILKRKDGDVGALRDKAAAVAGGAAGGAGAGGQWVKPQNANTGRDTLAKIRDDPMTAIKMQEQAAYEKAMNDPELRLKMMKAAGIDPKKEREKERERERRHRHHHSSRHSSSHRHSHRHGHRDRERSEDRSSRSHRSGHSSHRHRHDRDREYERDREDRHRRHRDDDYDDYDRRDRDRGGDRDREHGRDHGRESERERHSKRSPSPSNSRSRSPSPSRSPIPPPRDSHRSRSPSPRRHHTSNSHSHSHSHSHPYRTRPSLSPVPVPSPLRPRTRQPPVTQQTNRTDPSEAAAKLAAMQSAAHDLDAQRIARLKAVDEREAELARRDAEARAKSDAGKGRFVSGLNRQAISGMGLADRIGRMGGRGLERDD</sequence>
<organism evidence="10 11">
    <name type="scientific">Ascosphaera apis ARSEF 7405</name>
    <dbReference type="NCBI Taxonomy" id="392613"/>
    <lineage>
        <taxon>Eukaryota</taxon>
        <taxon>Fungi</taxon>
        <taxon>Dikarya</taxon>
        <taxon>Ascomycota</taxon>
        <taxon>Pezizomycotina</taxon>
        <taxon>Eurotiomycetes</taxon>
        <taxon>Eurotiomycetidae</taxon>
        <taxon>Onygenales</taxon>
        <taxon>Ascosphaeraceae</taxon>
        <taxon>Ascosphaera</taxon>
    </lineage>
</organism>
<dbReference type="Pfam" id="PF10197">
    <property type="entry name" value="Cir_N"/>
    <property type="match status" value="1"/>
</dbReference>
<dbReference type="InterPro" id="IPR019339">
    <property type="entry name" value="CIR_N_dom"/>
</dbReference>
<evidence type="ECO:0000259" key="9">
    <source>
        <dbReference type="SMART" id="SM01083"/>
    </source>
</evidence>
<feature type="compositionally biased region" description="Basic and acidic residues" evidence="8">
    <location>
        <begin position="222"/>
        <end position="232"/>
    </location>
</feature>
<protein>
    <submittedName>
        <fullName evidence="10">Pre-mRNA-splicing factor CWC25</fullName>
    </submittedName>
</protein>
<feature type="compositionally biased region" description="Low complexity" evidence="8">
    <location>
        <begin position="303"/>
        <end position="316"/>
    </location>
</feature>
<evidence type="ECO:0000256" key="2">
    <source>
        <dbReference type="ARBA" id="ARBA00006695"/>
    </source>
</evidence>
<keyword evidence="11" id="KW-1185">Reference proteome</keyword>
<feature type="compositionally biased region" description="Basic residues" evidence="8">
    <location>
        <begin position="198"/>
        <end position="221"/>
    </location>
</feature>
<keyword evidence="4" id="KW-0747">Spliceosome</keyword>
<evidence type="ECO:0000256" key="8">
    <source>
        <dbReference type="SAM" id="MobiDB-lite"/>
    </source>
</evidence>
<feature type="region of interest" description="Disordered" evidence="8">
    <location>
        <begin position="165"/>
        <end position="390"/>
    </location>
</feature>
<dbReference type="GO" id="GO:0000398">
    <property type="term" value="P:mRNA splicing, via spliceosome"/>
    <property type="evidence" value="ECO:0007669"/>
    <property type="project" value="TreeGrafter"/>
</dbReference>
<dbReference type="Proteomes" id="UP000242877">
    <property type="component" value="Unassembled WGS sequence"/>
</dbReference>
<comment type="similarity">
    <text evidence="2">Belongs to the CWC25 family.</text>
</comment>
<dbReference type="GO" id="GO:0005684">
    <property type="term" value="C:U2-type spliceosomal complex"/>
    <property type="evidence" value="ECO:0007669"/>
    <property type="project" value="TreeGrafter"/>
</dbReference>
<keyword evidence="5" id="KW-0175">Coiled coil</keyword>
<dbReference type="InterPro" id="IPR051376">
    <property type="entry name" value="CWC25_splicing_factor"/>
</dbReference>
<evidence type="ECO:0000256" key="6">
    <source>
        <dbReference type="ARBA" id="ARBA00023187"/>
    </source>
</evidence>
<evidence type="ECO:0000256" key="4">
    <source>
        <dbReference type="ARBA" id="ARBA00022728"/>
    </source>
</evidence>
<name>A0A162IJW0_9EURO</name>
<evidence type="ECO:0000256" key="5">
    <source>
        <dbReference type="ARBA" id="ARBA00023054"/>
    </source>
</evidence>
<dbReference type="PANTHER" id="PTHR16196">
    <property type="entry name" value="CELL CYCLE CONTROL PROTEIN CWF25"/>
    <property type="match status" value="1"/>
</dbReference>
<comment type="subcellular location">
    <subcellularLocation>
        <location evidence="1">Nucleus</location>
    </subcellularLocation>
</comment>
<dbReference type="PANTHER" id="PTHR16196:SF0">
    <property type="entry name" value="PRE-MRNA-SPLICING FACTOR CWC25 HOMOLOG"/>
    <property type="match status" value="1"/>
</dbReference>
<feature type="compositionally biased region" description="Basic residues" evidence="8">
    <location>
        <begin position="233"/>
        <end position="247"/>
    </location>
</feature>
<evidence type="ECO:0000313" key="11">
    <source>
        <dbReference type="Proteomes" id="UP000242877"/>
    </source>
</evidence>
<dbReference type="OrthoDB" id="21123at2759"/>
<feature type="compositionally biased region" description="Basic and acidic residues" evidence="8">
    <location>
        <begin position="248"/>
        <end position="258"/>
    </location>
</feature>
<accession>A0A162IJW0</accession>
<feature type="compositionally biased region" description="Basic and acidic residues" evidence="8">
    <location>
        <begin position="186"/>
        <end position="197"/>
    </location>
</feature>
<dbReference type="SMART" id="SM01083">
    <property type="entry name" value="Cir_N"/>
    <property type="match status" value="1"/>
</dbReference>
<feature type="compositionally biased region" description="Basic and acidic residues" evidence="8">
    <location>
        <begin position="271"/>
        <end position="298"/>
    </location>
</feature>
<keyword evidence="7" id="KW-0539">Nucleus</keyword>
<evidence type="ECO:0000256" key="3">
    <source>
        <dbReference type="ARBA" id="ARBA00022664"/>
    </source>
</evidence>
<dbReference type="InterPro" id="IPR022209">
    <property type="entry name" value="CWC25"/>
</dbReference>
<feature type="domain" description="CBF1-interacting co-repressor CIR N-terminal" evidence="9">
    <location>
        <begin position="10"/>
        <end position="46"/>
    </location>
</feature>
<feature type="compositionally biased region" description="Basic residues" evidence="8">
    <location>
        <begin position="328"/>
        <end position="355"/>
    </location>
</feature>
<keyword evidence="3" id="KW-0507">mRNA processing</keyword>
<proteinExistence type="inferred from homology"/>
<feature type="compositionally biased region" description="Polar residues" evidence="8">
    <location>
        <begin position="376"/>
        <end position="385"/>
    </location>
</feature>
<dbReference type="AlphaFoldDB" id="A0A162IJW0"/>
<dbReference type="VEuPathDB" id="FungiDB:AAP_01823"/>